<evidence type="ECO:0000256" key="1">
    <source>
        <dbReference type="ARBA" id="ARBA00004141"/>
    </source>
</evidence>
<dbReference type="InterPro" id="IPR001594">
    <property type="entry name" value="Palmitoyltrfase_DHHC"/>
</dbReference>
<dbReference type="Proteomes" id="UP000028582">
    <property type="component" value="Unassembled WGS sequence"/>
</dbReference>
<evidence type="ECO:0000259" key="8">
    <source>
        <dbReference type="Pfam" id="PF01529"/>
    </source>
</evidence>
<comment type="catalytic activity">
    <reaction evidence="7">
        <text>L-cysteinyl-[protein] + hexadecanoyl-CoA = S-hexadecanoyl-L-cysteinyl-[protein] + CoA</text>
        <dbReference type="Rhea" id="RHEA:36683"/>
        <dbReference type="Rhea" id="RHEA-COMP:10131"/>
        <dbReference type="Rhea" id="RHEA-COMP:11032"/>
        <dbReference type="ChEBI" id="CHEBI:29950"/>
        <dbReference type="ChEBI" id="CHEBI:57287"/>
        <dbReference type="ChEBI" id="CHEBI:57379"/>
        <dbReference type="ChEBI" id="CHEBI:74151"/>
        <dbReference type="EC" id="2.3.1.225"/>
    </reaction>
</comment>
<evidence type="ECO:0000256" key="2">
    <source>
        <dbReference type="ARBA" id="ARBA00022679"/>
    </source>
</evidence>
<keyword evidence="4 7" id="KW-1133">Transmembrane helix</keyword>
<comment type="similarity">
    <text evidence="7">Belongs to the DHHC palmitoyltransferase family.</text>
</comment>
<dbReference type="GO" id="GO:0019706">
    <property type="term" value="F:protein-cysteine S-palmitoyltransferase activity"/>
    <property type="evidence" value="ECO:0007669"/>
    <property type="project" value="UniProtKB-EC"/>
</dbReference>
<accession>A0A081AHS2</accession>
<evidence type="ECO:0000313" key="10">
    <source>
        <dbReference type="Proteomes" id="UP000028582"/>
    </source>
</evidence>
<proteinExistence type="inferred from homology"/>
<comment type="subcellular location">
    <subcellularLocation>
        <location evidence="1">Membrane</location>
        <topology evidence="1">Multi-pass membrane protein</topology>
    </subcellularLocation>
</comment>
<keyword evidence="3 7" id="KW-0812">Transmembrane</keyword>
<comment type="domain">
    <text evidence="7">The DHHC domain is required for palmitoyltransferase activity.</text>
</comment>
<dbReference type="PROSITE" id="PS50216">
    <property type="entry name" value="DHHC"/>
    <property type="match status" value="1"/>
</dbReference>
<evidence type="ECO:0000256" key="3">
    <source>
        <dbReference type="ARBA" id="ARBA00022692"/>
    </source>
</evidence>
<evidence type="ECO:0000313" key="9">
    <source>
        <dbReference type="EMBL" id="ETO78433.1"/>
    </source>
</evidence>
<evidence type="ECO:0000256" key="4">
    <source>
        <dbReference type="ARBA" id="ARBA00022989"/>
    </source>
</evidence>
<feature type="domain" description="Palmitoyltransferase DHHC" evidence="8">
    <location>
        <begin position="94"/>
        <end position="216"/>
    </location>
</feature>
<feature type="transmembrane region" description="Helical" evidence="7">
    <location>
        <begin position="141"/>
        <end position="164"/>
    </location>
</feature>
<organism evidence="9 10">
    <name type="scientific">Phytophthora nicotianae P1976</name>
    <dbReference type="NCBI Taxonomy" id="1317066"/>
    <lineage>
        <taxon>Eukaryota</taxon>
        <taxon>Sar</taxon>
        <taxon>Stramenopiles</taxon>
        <taxon>Oomycota</taxon>
        <taxon>Peronosporomycetes</taxon>
        <taxon>Peronosporales</taxon>
        <taxon>Peronosporaceae</taxon>
        <taxon>Phytophthora</taxon>
    </lineage>
</organism>
<dbReference type="Pfam" id="PF01529">
    <property type="entry name" value="DHHC"/>
    <property type="match status" value="1"/>
</dbReference>
<dbReference type="AlphaFoldDB" id="A0A081AHS2"/>
<keyword evidence="6 7" id="KW-0012">Acyltransferase</keyword>
<protein>
    <recommendedName>
        <fullName evidence="7">Palmitoyltransferase</fullName>
        <ecNumber evidence="7">2.3.1.225</ecNumber>
    </recommendedName>
</protein>
<keyword evidence="5 7" id="KW-0472">Membrane</keyword>
<comment type="caution">
    <text evidence="9">The sequence shown here is derived from an EMBL/GenBank/DDBJ whole genome shotgun (WGS) entry which is preliminary data.</text>
</comment>
<name>A0A081AHS2_PHYNI</name>
<reference evidence="9 10" key="1">
    <citation type="submission" date="2013-11" db="EMBL/GenBank/DDBJ databases">
        <title>The Genome Sequence of Phytophthora parasitica P1976.</title>
        <authorList>
            <consortium name="The Broad Institute Genomics Platform"/>
            <person name="Russ C."/>
            <person name="Tyler B."/>
            <person name="Panabieres F."/>
            <person name="Shan W."/>
            <person name="Tripathy S."/>
            <person name="Grunwald N."/>
            <person name="Machado M."/>
            <person name="Johnson C.S."/>
            <person name="Walker B."/>
            <person name="Young S."/>
            <person name="Zeng Q."/>
            <person name="Gargeya S."/>
            <person name="Fitzgerald M."/>
            <person name="Haas B."/>
            <person name="Abouelleil A."/>
            <person name="Allen A.W."/>
            <person name="Alvarado L."/>
            <person name="Arachchi H.M."/>
            <person name="Berlin A.M."/>
            <person name="Chapman S.B."/>
            <person name="Gainer-Dewar J."/>
            <person name="Goldberg J."/>
            <person name="Griggs A."/>
            <person name="Gujja S."/>
            <person name="Hansen M."/>
            <person name="Howarth C."/>
            <person name="Imamovic A."/>
            <person name="Ireland A."/>
            <person name="Larimer J."/>
            <person name="McCowan C."/>
            <person name="Murphy C."/>
            <person name="Pearson M."/>
            <person name="Poon T.W."/>
            <person name="Priest M."/>
            <person name="Roberts A."/>
            <person name="Saif S."/>
            <person name="Shea T."/>
            <person name="Sisk P."/>
            <person name="Sykes S."/>
            <person name="Wortman J."/>
            <person name="Nusbaum C."/>
            <person name="Birren B."/>
        </authorList>
    </citation>
    <scope>NUCLEOTIDE SEQUENCE [LARGE SCALE GENOMIC DNA]</scope>
    <source>
        <strain evidence="9 10">P1976</strain>
    </source>
</reference>
<dbReference type="InterPro" id="IPR039859">
    <property type="entry name" value="PFA4/ZDH16/20/ERF2-like"/>
</dbReference>
<feature type="transmembrane region" description="Helical" evidence="7">
    <location>
        <begin position="176"/>
        <end position="195"/>
    </location>
</feature>
<evidence type="ECO:0000256" key="6">
    <source>
        <dbReference type="ARBA" id="ARBA00023315"/>
    </source>
</evidence>
<dbReference type="EMBL" id="ANJA01001208">
    <property type="protein sequence ID" value="ETO78433.1"/>
    <property type="molecule type" value="Genomic_DNA"/>
</dbReference>
<evidence type="ECO:0000256" key="5">
    <source>
        <dbReference type="ARBA" id="ARBA00023136"/>
    </source>
</evidence>
<sequence length="250" mass="27973">MHRRGCGGVSVDGFVTSRSTSHRYLHGALLPGACITRKRLQQAPQAERRGNSDSVAVYCGLAAMMTDPGAVPESALPLALANASKDEIARLEEQRYRTCRRCRQFKPGRAHHCSICDRCVIKMDHHCPWVNNCVGLGNHKFFLLFIFYVFVLSAYALTLVFFRYAKCINESCPTYGAIRVVCLILEAVLFGLFTMCMMCDQYSVITTGTTQIDRLKGESADNLGLREVFGGSDCKFSLHWLLPVNIWFPT</sequence>
<evidence type="ECO:0000256" key="7">
    <source>
        <dbReference type="RuleBase" id="RU079119"/>
    </source>
</evidence>
<keyword evidence="2 7" id="KW-0808">Transferase</keyword>
<dbReference type="EC" id="2.3.1.225" evidence="7"/>
<dbReference type="PANTHER" id="PTHR12246">
    <property type="entry name" value="PALMITOYLTRANSFERASE ZDHHC16"/>
    <property type="match status" value="1"/>
</dbReference>
<gene>
    <name evidence="9" type="ORF">F444_06579</name>
</gene>
<dbReference type="GO" id="GO:0016020">
    <property type="term" value="C:membrane"/>
    <property type="evidence" value="ECO:0007669"/>
    <property type="project" value="UniProtKB-SubCell"/>
</dbReference>